<evidence type="ECO:0000313" key="1">
    <source>
        <dbReference type="EMBL" id="CAB5497770.1"/>
    </source>
</evidence>
<sequence>MSLSKIKNWILKYRFPSLLISATKRCECELPMSLSKIKNWILKYRFPSLLISATIGVLLSKYCYSFLYNFITNTDPASEKATPLLFVLLALPTGALLWLFRTHDTRENIHQDALFDALQMLTDNMVVRREIATQRLIDLTEKAPEYKETVKLAFIKVLKSFPKKNMPNPDPDIGSIVPETERRSYAQHMLKWFNSNNYTAEDLDLDGCIFELQDFTIEENNQKLFKLFTEKQFKNLSFIDSNIEEGFDLTDVKLKNTAYSYDTKFPNKFEPEKKEMQIQ</sequence>
<evidence type="ECO:0000313" key="2">
    <source>
        <dbReference type="Proteomes" id="UP000635628"/>
    </source>
</evidence>
<dbReference type="EMBL" id="CAESAP020000120">
    <property type="protein sequence ID" value="CAB5497770.1"/>
    <property type="molecule type" value="Genomic_DNA"/>
</dbReference>
<comment type="caution">
    <text evidence="1">The sequence shown here is derived from an EMBL/GenBank/DDBJ whole genome shotgun (WGS) entry which is preliminary data.</text>
</comment>
<proteinExistence type="predicted"/>
<organism evidence="1 2">
    <name type="scientific">Bathymodiolus azoricus thioautotrophic gill symbiont</name>
    <dbReference type="NCBI Taxonomy" id="235205"/>
    <lineage>
        <taxon>Bacteria</taxon>
        <taxon>Pseudomonadati</taxon>
        <taxon>Pseudomonadota</taxon>
        <taxon>Gammaproteobacteria</taxon>
        <taxon>sulfur-oxidizing symbionts</taxon>
    </lineage>
</organism>
<gene>
    <name evidence="1" type="ORF">AZO1586R_653</name>
</gene>
<accession>A0ACA8ZT03</accession>
<keyword evidence="2" id="KW-1185">Reference proteome</keyword>
<protein>
    <submittedName>
        <fullName evidence="1">Uncharacterized protein</fullName>
    </submittedName>
</protein>
<dbReference type="Proteomes" id="UP000635628">
    <property type="component" value="Unassembled WGS sequence"/>
</dbReference>
<name>A0ACA8ZT03_9GAMM</name>
<reference evidence="1" key="1">
    <citation type="submission" date="2020-05" db="EMBL/GenBank/DDBJ databases">
        <authorList>
            <person name="Petersen J."/>
            <person name="Sayavedra L."/>
        </authorList>
    </citation>
    <scope>NUCLEOTIDE SEQUENCE</scope>
    <source>
        <strain evidence="1">B azoricus SOX Menez Gwen</strain>
    </source>
</reference>